<protein>
    <recommendedName>
        <fullName evidence="8">Thiol-specific monooxygenase</fullName>
    </recommendedName>
</protein>
<sequence length="480" mass="54209">MISTILSSLFAPLFPGRPSRNKPDIKHVAIIGAGAAGIATAKYVQAERHFSTITLFERRDKTGGIWNRDSPHSTTSCSFANACSDNASCKYPSPIYDGLESNIPSPVMQYSDYPFVNKTPLLPRHHEVLQYLRDYASDVQDHISFNSEVIAVSPSSPSARSKWTLTIRHVDSGIQHEEQYDAVVVATGRYDHPFVPEIPGLEEWKQQHPDTIIHSKFYRNPSAFIDKKVLLVGYSASGVDIGAQIDRVCARPLLVSIKDWTPEAAQKQARRSECILPEIDEFLAAERTVRFKGGHLEHDVDYVVLCTGYVFQYPFLTSIPGAASGECNKDTYQHIFYVPDPTIAFNLVPLRVIAFPFSEAQAAAIVRVWSGRLPLPELSEMREWQQRVREQRGAGKRFHRMSYPVDVDYMNELHDWCATAGKREGLENGGEGKVPPYWGERERWLRQQVHAIAKATQDKGDERYNVYTLQDVGFLYKDTS</sequence>
<dbReference type="SUPFAM" id="SSF51905">
    <property type="entry name" value="FAD/NAD(P)-binding domain"/>
    <property type="match status" value="2"/>
</dbReference>
<name>W9XQG6_9EURO</name>
<dbReference type="RefSeq" id="XP_007734566.1">
    <property type="nucleotide sequence ID" value="XM_007736376.1"/>
</dbReference>
<dbReference type="PANTHER" id="PTHR23023">
    <property type="entry name" value="DIMETHYLANILINE MONOOXYGENASE"/>
    <property type="match status" value="1"/>
</dbReference>
<dbReference type="OrthoDB" id="66881at2759"/>
<keyword evidence="5" id="KW-0560">Oxidoreductase</keyword>
<organism evidence="6 7">
    <name type="scientific">Capronia epimyces CBS 606.96</name>
    <dbReference type="NCBI Taxonomy" id="1182542"/>
    <lineage>
        <taxon>Eukaryota</taxon>
        <taxon>Fungi</taxon>
        <taxon>Dikarya</taxon>
        <taxon>Ascomycota</taxon>
        <taxon>Pezizomycotina</taxon>
        <taxon>Eurotiomycetes</taxon>
        <taxon>Chaetothyriomycetidae</taxon>
        <taxon>Chaetothyriales</taxon>
        <taxon>Herpotrichiellaceae</taxon>
        <taxon>Capronia</taxon>
    </lineage>
</organism>
<dbReference type="InterPro" id="IPR050346">
    <property type="entry name" value="FMO-like"/>
</dbReference>
<dbReference type="InterPro" id="IPR000960">
    <property type="entry name" value="Flavin_mOase"/>
</dbReference>
<keyword evidence="4" id="KW-0521">NADP</keyword>
<dbReference type="EMBL" id="AMGY01000005">
    <property type="protein sequence ID" value="EXJ82443.1"/>
    <property type="molecule type" value="Genomic_DNA"/>
</dbReference>
<evidence type="ECO:0000313" key="6">
    <source>
        <dbReference type="EMBL" id="EXJ82443.1"/>
    </source>
</evidence>
<comment type="caution">
    <text evidence="6">The sequence shown here is derived from an EMBL/GenBank/DDBJ whole genome shotgun (WGS) entry which is preliminary data.</text>
</comment>
<accession>W9XQG6</accession>
<keyword evidence="7" id="KW-1185">Reference proteome</keyword>
<dbReference type="Proteomes" id="UP000019478">
    <property type="component" value="Unassembled WGS sequence"/>
</dbReference>
<comment type="similarity">
    <text evidence="1">Belongs to the FMO family.</text>
</comment>
<dbReference type="InterPro" id="IPR020946">
    <property type="entry name" value="Flavin_mOase-like"/>
</dbReference>
<dbReference type="GO" id="GO:0050661">
    <property type="term" value="F:NADP binding"/>
    <property type="evidence" value="ECO:0007669"/>
    <property type="project" value="InterPro"/>
</dbReference>
<evidence type="ECO:0000313" key="7">
    <source>
        <dbReference type="Proteomes" id="UP000019478"/>
    </source>
</evidence>
<evidence type="ECO:0000256" key="5">
    <source>
        <dbReference type="ARBA" id="ARBA00023002"/>
    </source>
</evidence>
<dbReference type="PIRSF" id="PIRSF000332">
    <property type="entry name" value="FMO"/>
    <property type="match status" value="1"/>
</dbReference>
<evidence type="ECO:0000256" key="3">
    <source>
        <dbReference type="ARBA" id="ARBA00022827"/>
    </source>
</evidence>
<dbReference type="PRINTS" id="PR00370">
    <property type="entry name" value="FMOXYGENASE"/>
</dbReference>
<dbReference type="Gene3D" id="3.50.50.60">
    <property type="entry name" value="FAD/NAD(P)-binding domain"/>
    <property type="match status" value="2"/>
</dbReference>
<dbReference type="Pfam" id="PF00743">
    <property type="entry name" value="FMO-like"/>
    <property type="match status" value="2"/>
</dbReference>
<dbReference type="InterPro" id="IPR036188">
    <property type="entry name" value="FAD/NAD-bd_sf"/>
</dbReference>
<evidence type="ECO:0000256" key="4">
    <source>
        <dbReference type="ARBA" id="ARBA00022857"/>
    </source>
</evidence>
<evidence type="ECO:0000256" key="1">
    <source>
        <dbReference type="ARBA" id="ARBA00009183"/>
    </source>
</evidence>
<dbReference type="GO" id="GO:0050660">
    <property type="term" value="F:flavin adenine dinucleotide binding"/>
    <property type="evidence" value="ECO:0007669"/>
    <property type="project" value="InterPro"/>
</dbReference>
<keyword evidence="3" id="KW-0274">FAD</keyword>
<evidence type="ECO:0000256" key="2">
    <source>
        <dbReference type="ARBA" id="ARBA00022630"/>
    </source>
</evidence>
<reference evidence="6 7" key="1">
    <citation type="submission" date="2013-03" db="EMBL/GenBank/DDBJ databases">
        <title>The Genome Sequence of Capronia epimyces CBS 606.96.</title>
        <authorList>
            <consortium name="The Broad Institute Genomics Platform"/>
            <person name="Cuomo C."/>
            <person name="de Hoog S."/>
            <person name="Gorbushina A."/>
            <person name="Walker B."/>
            <person name="Young S.K."/>
            <person name="Zeng Q."/>
            <person name="Gargeya S."/>
            <person name="Fitzgerald M."/>
            <person name="Haas B."/>
            <person name="Abouelleil A."/>
            <person name="Allen A.W."/>
            <person name="Alvarado L."/>
            <person name="Arachchi H.M."/>
            <person name="Berlin A.M."/>
            <person name="Chapman S.B."/>
            <person name="Gainer-Dewar J."/>
            <person name="Goldberg J."/>
            <person name="Griggs A."/>
            <person name="Gujja S."/>
            <person name="Hansen M."/>
            <person name="Howarth C."/>
            <person name="Imamovic A."/>
            <person name="Ireland A."/>
            <person name="Larimer J."/>
            <person name="McCowan C."/>
            <person name="Murphy C."/>
            <person name="Pearson M."/>
            <person name="Poon T.W."/>
            <person name="Priest M."/>
            <person name="Roberts A."/>
            <person name="Saif S."/>
            <person name="Shea T."/>
            <person name="Sisk P."/>
            <person name="Sykes S."/>
            <person name="Wortman J."/>
            <person name="Nusbaum C."/>
            <person name="Birren B."/>
        </authorList>
    </citation>
    <scope>NUCLEOTIDE SEQUENCE [LARGE SCALE GENOMIC DNA]</scope>
    <source>
        <strain evidence="6 7">CBS 606.96</strain>
    </source>
</reference>
<dbReference type="eggNOG" id="KOG1399">
    <property type="taxonomic scope" value="Eukaryota"/>
</dbReference>
<proteinExistence type="inferred from homology"/>
<keyword evidence="2" id="KW-0285">Flavoprotein</keyword>
<gene>
    <name evidence="6" type="ORF">A1O3_06256</name>
</gene>
<dbReference type="GeneID" id="19170366"/>
<dbReference type="GO" id="GO:0004499">
    <property type="term" value="F:N,N-dimethylaniline monooxygenase activity"/>
    <property type="evidence" value="ECO:0007669"/>
    <property type="project" value="InterPro"/>
</dbReference>
<dbReference type="HOGENOM" id="CLU_006909_5_0_1"/>
<dbReference type="AlphaFoldDB" id="W9XQG6"/>
<evidence type="ECO:0008006" key="8">
    <source>
        <dbReference type="Google" id="ProtNLM"/>
    </source>
</evidence>